<reference evidence="1 2" key="1">
    <citation type="submission" date="2017-10" db="EMBL/GenBank/DDBJ databases">
        <title>Novel microbial diversity and functional potential in the marine mammal oral microbiome.</title>
        <authorList>
            <person name="Dudek N.K."/>
            <person name="Sun C.L."/>
            <person name="Burstein D."/>
            <person name="Kantor R.S."/>
            <person name="Aliaga Goltsman D.S."/>
            <person name="Bik E.M."/>
            <person name="Thomas B.C."/>
            <person name="Banfield J.F."/>
            <person name="Relman D.A."/>
        </authorList>
    </citation>
    <scope>NUCLEOTIDE SEQUENCE [LARGE SCALE GENOMIC DNA]</scope>
    <source>
        <strain evidence="1">DOLJORAL78_50_517</strain>
    </source>
</reference>
<protein>
    <recommendedName>
        <fullName evidence="3">Methyltransferase type 11 domain-containing protein</fullName>
    </recommendedName>
</protein>
<dbReference type="InterPro" id="IPR029063">
    <property type="entry name" value="SAM-dependent_MTases_sf"/>
</dbReference>
<accession>A0A2G6PF88</accession>
<evidence type="ECO:0000313" key="2">
    <source>
        <dbReference type="Proteomes" id="UP000229278"/>
    </source>
</evidence>
<evidence type="ECO:0008006" key="3">
    <source>
        <dbReference type="Google" id="ProtNLM"/>
    </source>
</evidence>
<dbReference type="Gene3D" id="3.40.50.150">
    <property type="entry name" value="Vaccinia Virus protein VP39"/>
    <property type="match status" value="1"/>
</dbReference>
<sequence length="251" mass="29253">MPYSNVQQITPIMEEILRIRPQKLIDVGCGLGVYGLLSRIQLDLYFDEEFYKKIFRNYRSQKGQWITTIDAIEGFEDYLDYVPSWVYNNIIIEDVRTALPKIPDNAYDLSLALAIVEHLDKQQGILFIQNLQRISRKVIISVPKNVQPQSVPDNDFETHRSTWSKEDFVSLGFNVFLPHDHAWIPVFDPDLPPYEDHTLEKSNVGPDSNILLKLDSLSKEIKQIAELQHIVLERLSIKNRIRSLFRIFLGR</sequence>
<dbReference type="EMBL" id="PDTV01000006">
    <property type="protein sequence ID" value="PIE83224.1"/>
    <property type="molecule type" value="Genomic_DNA"/>
</dbReference>
<name>A0A2G6PF88_9GAMM</name>
<evidence type="ECO:0000313" key="1">
    <source>
        <dbReference type="EMBL" id="PIE83224.1"/>
    </source>
</evidence>
<proteinExistence type="predicted"/>
<dbReference type="SUPFAM" id="SSF53335">
    <property type="entry name" value="S-adenosyl-L-methionine-dependent methyltransferases"/>
    <property type="match status" value="1"/>
</dbReference>
<organism evidence="1 2">
    <name type="scientific">Candidatus Contendibacter odensensis</name>
    <dbReference type="NCBI Taxonomy" id="1400860"/>
    <lineage>
        <taxon>Bacteria</taxon>
        <taxon>Pseudomonadati</taxon>
        <taxon>Pseudomonadota</taxon>
        <taxon>Gammaproteobacteria</taxon>
        <taxon>Candidatus Competibacteraceae</taxon>
        <taxon>Candidatus Contendibacter</taxon>
    </lineage>
</organism>
<comment type="caution">
    <text evidence="1">The sequence shown here is derived from an EMBL/GenBank/DDBJ whole genome shotgun (WGS) entry which is preliminary data.</text>
</comment>
<gene>
    <name evidence="1" type="ORF">CSA09_02785</name>
</gene>
<dbReference type="Proteomes" id="UP000229278">
    <property type="component" value="Unassembled WGS sequence"/>
</dbReference>
<dbReference type="AlphaFoldDB" id="A0A2G6PF88"/>